<evidence type="ECO:0000256" key="1">
    <source>
        <dbReference type="ARBA" id="ARBA00001947"/>
    </source>
</evidence>
<dbReference type="PRINTS" id="PR00083">
    <property type="entry name" value="HOLDHDRGNASE"/>
</dbReference>
<comment type="similarity">
    <text evidence="2">Belongs to the histidinol dehydrogenase family.</text>
</comment>
<keyword evidence="5" id="KW-0560">Oxidoreductase</keyword>
<reference evidence="6" key="1">
    <citation type="submission" date="2018-05" db="EMBL/GenBank/DDBJ databases">
        <authorList>
            <person name="Lanie J.A."/>
            <person name="Ng W.-L."/>
            <person name="Kazmierczak K.M."/>
            <person name="Andrzejewski T.M."/>
            <person name="Davidsen T.M."/>
            <person name="Wayne K.J."/>
            <person name="Tettelin H."/>
            <person name="Glass J.I."/>
            <person name="Rusch D."/>
            <person name="Podicherti R."/>
            <person name="Tsui H.-C.T."/>
            <person name="Winkler M.E."/>
        </authorList>
    </citation>
    <scope>NUCLEOTIDE SEQUENCE</scope>
</reference>
<dbReference type="Pfam" id="PF00815">
    <property type="entry name" value="Histidinol_dh"/>
    <property type="match status" value="1"/>
</dbReference>
<keyword evidence="3" id="KW-0479">Metal-binding</keyword>
<evidence type="ECO:0000256" key="3">
    <source>
        <dbReference type="ARBA" id="ARBA00022723"/>
    </source>
</evidence>
<dbReference type="InterPro" id="IPR001692">
    <property type="entry name" value="Histidinol_DH_CS"/>
</dbReference>
<dbReference type="SUPFAM" id="SSF53720">
    <property type="entry name" value="ALDH-like"/>
    <property type="match status" value="1"/>
</dbReference>
<dbReference type="PANTHER" id="PTHR21256:SF2">
    <property type="entry name" value="HISTIDINE BIOSYNTHESIS TRIFUNCTIONAL PROTEIN"/>
    <property type="match status" value="1"/>
</dbReference>
<keyword evidence="4" id="KW-0862">Zinc</keyword>
<accession>A0A381S525</accession>
<dbReference type="GO" id="GO:0051287">
    <property type="term" value="F:NAD binding"/>
    <property type="evidence" value="ECO:0007669"/>
    <property type="project" value="InterPro"/>
</dbReference>
<dbReference type="GO" id="GO:0000105">
    <property type="term" value="P:L-histidine biosynthetic process"/>
    <property type="evidence" value="ECO:0007669"/>
    <property type="project" value="InterPro"/>
</dbReference>
<proteinExistence type="inferred from homology"/>
<dbReference type="InterPro" id="IPR012131">
    <property type="entry name" value="Hstdl_DH"/>
</dbReference>
<organism evidence="6">
    <name type="scientific">marine metagenome</name>
    <dbReference type="NCBI Taxonomy" id="408172"/>
    <lineage>
        <taxon>unclassified sequences</taxon>
        <taxon>metagenomes</taxon>
        <taxon>ecological metagenomes</taxon>
    </lineage>
</organism>
<evidence type="ECO:0000256" key="5">
    <source>
        <dbReference type="ARBA" id="ARBA00023002"/>
    </source>
</evidence>
<dbReference type="PROSITE" id="PS00611">
    <property type="entry name" value="HISOL_DEHYDROGENASE"/>
    <property type="match status" value="1"/>
</dbReference>
<sequence length="419" mass="45180">MGESISFVSDSAQKVFGKPMTLIEYVQRIIDDVRDGGDFAIQNINEKIDGYRQESLVVAQEDIEAAYYRIDSNLREALEFSARRISEYHELCRTEDWNEESKGYGQRLIPVYSAASYVPGGTAKYPSTVLMTSIPARIAGVKEVSITCPSNRGRNPSDSVLAAAYIAKVDCVYAIGGAQSIAALAYGTETVKAVDMICGPGNLFVTLAKKLVYGDVGIDGLYGPTETVILADGSANPILCAADLLAQAEHDILAKPVLITTSASFAKEVSHQIEKTLSRMSRSEIASRSIDEQGVIVVVEDLQTGIDISNDFAPEHLSIVTDDPESVVPHVRNAGMVFLGEFSHEVLGDYGAGPSHVMPTAGTARFNSGLGLHSFLKYVPVVSLSRKDAFKITEAASVISREEGLTGHAEAAEIRREIH</sequence>
<dbReference type="Gene3D" id="1.20.5.1300">
    <property type="match status" value="1"/>
</dbReference>
<dbReference type="EMBL" id="UINC01002676">
    <property type="protein sequence ID" value="SUZ99176.1"/>
    <property type="molecule type" value="Genomic_DNA"/>
</dbReference>
<dbReference type="GO" id="GO:0004399">
    <property type="term" value="F:histidinol dehydrogenase activity"/>
    <property type="evidence" value="ECO:0007669"/>
    <property type="project" value="InterPro"/>
</dbReference>
<dbReference type="NCBIfam" id="TIGR00069">
    <property type="entry name" value="hisD"/>
    <property type="match status" value="1"/>
</dbReference>
<dbReference type="InterPro" id="IPR022695">
    <property type="entry name" value="Histidinol_DH_monofunct"/>
</dbReference>
<dbReference type="PANTHER" id="PTHR21256">
    <property type="entry name" value="HISTIDINOL DEHYDROGENASE HDH"/>
    <property type="match status" value="1"/>
</dbReference>
<dbReference type="HAMAP" id="MF_01024">
    <property type="entry name" value="HisD"/>
    <property type="match status" value="1"/>
</dbReference>
<dbReference type="AlphaFoldDB" id="A0A381S525"/>
<comment type="cofactor">
    <cofactor evidence="1">
        <name>Zn(2+)</name>
        <dbReference type="ChEBI" id="CHEBI:29105"/>
    </cofactor>
</comment>
<evidence type="ECO:0008006" key="7">
    <source>
        <dbReference type="Google" id="ProtNLM"/>
    </source>
</evidence>
<evidence type="ECO:0000256" key="2">
    <source>
        <dbReference type="ARBA" id="ARBA00010178"/>
    </source>
</evidence>
<dbReference type="InterPro" id="IPR016161">
    <property type="entry name" value="Ald_DH/histidinol_DH"/>
</dbReference>
<dbReference type="GO" id="GO:0005829">
    <property type="term" value="C:cytosol"/>
    <property type="evidence" value="ECO:0007669"/>
    <property type="project" value="TreeGrafter"/>
</dbReference>
<evidence type="ECO:0000313" key="6">
    <source>
        <dbReference type="EMBL" id="SUZ99176.1"/>
    </source>
</evidence>
<dbReference type="FunFam" id="3.40.50.1980:FF:000001">
    <property type="entry name" value="Histidinol dehydrogenase"/>
    <property type="match status" value="1"/>
</dbReference>
<gene>
    <name evidence="6" type="ORF">METZ01_LOCUS52030</name>
</gene>
<dbReference type="GO" id="GO:0046872">
    <property type="term" value="F:metal ion binding"/>
    <property type="evidence" value="ECO:0007669"/>
    <property type="project" value="UniProtKB-KW"/>
</dbReference>
<name>A0A381S525_9ZZZZ</name>
<dbReference type="PIRSF" id="PIRSF000099">
    <property type="entry name" value="Histidinol_dh"/>
    <property type="match status" value="1"/>
</dbReference>
<dbReference type="CDD" id="cd06572">
    <property type="entry name" value="Histidinol_dh"/>
    <property type="match status" value="1"/>
</dbReference>
<evidence type="ECO:0000256" key="4">
    <source>
        <dbReference type="ARBA" id="ARBA00022833"/>
    </source>
</evidence>
<protein>
    <recommendedName>
        <fullName evidence="7">Histidinol dehydrogenase</fullName>
    </recommendedName>
</protein>
<dbReference type="Gene3D" id="3.40.50.1980">
    <property type="entry name" value="Nitrogenase molybdenum iron protein domain"/>
    <property type="match status" value="2"/>
</dbReference>